<dbReference type="PANTHER" id="PTHR30061:SF50">
    <property type="entry name" value="MALTOSE_MALTODEXTRIN-BINDING PERIPLASMIC PROTEIN"/>
    <property type="match status" value="1"/>
</dbReference>
<evidence type="ECO:0000256" key="1">
    <source>
        <dbReference type="ARBA" id="ARBA00008520"/>
    </source>
</evidence>
<comment type="similarity">
    <text evidence="1">Belongs to the bacterial solute-binding protein 1 family.</text>
</comment>
<dbReference type="GO" id="GO:0042956">
    <property type="term" value="P:maltodextrin transmembrane transport"/>
    <property type="evidence" value="ECO:0007669"/>
    <property type="project" value="TreeGrafter"/>
</dbReference>
<dbReference type="GO" id="GO:0055052">
    <property type="term" value="C:ATP-binding cassette (ABC) transporter complex, substrate-binding subunit-containing"/>
    <property type="evidence" value="ECO:0007669"/>
    <property type="project" value="TreeGrafter"/>
</dbReference>
<dbReference type="KEGG" id="schv:BRCON_1072"/>
<keyword evidence="2" id="KW-0813">Transport</keyword>
<dbReference type="PANTHER" id="PTHR30061">
    <property type="entry name" value="MALTOSE-BINDING PERIPLASMIC PROTEIN"/>
    <property type="match status" value="1"/>
</dbReference>
<keyword evidence="3" id="KW-0732">Signal</keyword>
<dbReference type="EMBL" id="CP030759">
    <property type="protein sequence ID" value="AXA35849.1"/>
    <property type="molecule type" value="Genomic_DNA"/>
</dbReference>
<dbReference type="AlphaFoldDB" id="A0A2Z4Y4C9"/>
<dbReference type="SUPFAM" id="SSF53850">
    <property type="entry name" value="Periplasmic binding protein-like II"/>
    <property type="match status" value="1"/>
</dbReference>
<dbReference type="Pfam" id="PF01547">
    <property type="entry name" value="SBP_bac_1"/>
    <property type="match status" value="1"/>
</dbReference>
<evidence type="ECO:0000256" key="2">
    <source>
        <dbReference type="ARBA" id="ARBA00022448"/>
    </source>
</evidence>
<sequence>MAPPVQASEKSQTVRLTIWQGFKFSEVTLLRENIREFVTKWNAERTPKIEIVESQVPFMDMVRKIRTAALARQMPDIAFVDANAMVQLVCGGVIRPIDQLKSFPAPTIDDLRKKYVAGAFDTNVVYLRGERHLYGLPAQTTTLALFYNKRMFRAKARELEAAGLDPNRAPRDWDEFIRYGKVLTEPAKNIYGFGMNGSLWFTMPFLNQYGAEIVSRNSDGMLVPAINSERAIAALDRKANFYLRDGIEGGAWRDGALDPDQGFLNERYAMVLTGPWMIENFRSSGLDFGVALIPRVPLAEAKALGLVPQDTAEESSAALTLSAGNIGGQNAVISTTCQYPEIALEFLLYFTSEPVQRQWAERLGQIPVLLAAQQNLDLSQFPEVPIFIEQINLAKPLPAIPLANIIEPEIFNPEFNLILQRKTTTRDAVARIERELKRRVVDPVNEAEALAREERKK</sequence>
<organism evidence="4 5">
    <name type="scientific">Sumerlaea chitinivorans</name>
    <dbReference type="NCBI Taxonomy" id="2250252"/>
    <lineage>
        <taxon>Bacteria</taxon>
        <taxon>Candidatus Sumerlaeota</taxon>
        <taxon>Candidatus Sumerlaeia</taxon>
        <taxon>Candidatus Sumerlaeales</taxon>
        <taxon>Candidatus Sumerlaeaceae</taxon>
        <taxon>Candidatus Sumerlaea</taxon>
    </lineage>
</organism>
<dbReference type="GO" id="GO:1901982">
    <property type="term" value="F:maltose binding"/>
    <property type="evidence" value="ECO:0007669"/>
    <property type="project" value="TreeGrafter"/>
</dbReference>
<dbReference type="Proteomes" id="UP000262583">
    <property type="component" value="Chromosome"/>
</dbReference>
<name>A0A2Z4Y4C9_SUMC1</name>
<proteinExistence type="inferred from homology"/>
<protein>
    <submittedName>
        <fullName evidence="4">N-Acetyl-D-glucosamine ABC transport system, sugar-binding protein</fullName>
    </submittedName>
</protein>
<reference evidence="4 5" key="1">
    <citation type="submission" date="2018-05" db="EMBL/GenBank/DDBJ databases">
        <title>A metagenomic window into the 2 km-deep terrestrial subsurface aquifer revealed taxonomically and functionally diverse microbial community comprising novel uncultured bacterial lineages.</title>
        <authorList>
            <person name="Kadnikov V.V."/>
            <person name="Mardanov A.V."/>
            <person name="Beletsky A.V."/>
            <person name="Banks D."/>
            <person name="Pimenov N.V."/>
            <person name="Frank Y.A."/>
            <person name="Karnachuk O.V."/>
            <person name="Ravin N.V."/>
        </authorList>
    </citation>
    <scope>NUCLEOTIDE SEQUENCE [LARGE SCALE GENOMIC DNA]</scope>
    <source>
        <strain evidence="4">BY</strain>
    </source>
</reference>
<accession>A0A2Z4Y4C9</accession>
<evidence type="ECO:0000256" key="3">
    <source>
        <dbReference type="ARBA" id="ARBA00022729"/>
    </source>
</evidence>
<gene>
    <name evidence="4" type="ORF">BRCON_1072</name>
</gene>
<dbReference type="InterPro" id="IPR006059">
    <property type="entry name" value="SBP"/>
</dbReference>
<dbReference type="Gene3D" id="3.40.190.10">
    <property type="entry name" value="Periplasmic binding protein-like II"/>
    <property type="match status" value="1"/>
</dbReference>
<evidence type="ECO:0000313" key="4">
    <source>
        <dbReference type="EMBL" id="AXA35849.1"/>
    </source>
</evidence>
<evidence type="ECO:0000313" key="5">
    <source>
        <dbReference type="Proteomes" id="UP000262583"/>
    </source>
</evidence>
<dbReference type="GO" id="GO:0015768">
    <property type="term" value="P:maltose transport"/>
    <property type="evidence" value="ECO:0007669"/>
    <property type="project" value="TreeGrafter"/>
</dbReference>